<dbReference type="AlphaFoldDB" id="A0A8S4S123"/>
<reference evidence="2" key="1">
    <citation type="submission" date="2022-03" db="EMBL/GenBank/DDBJ databases">
        <authorList>
            <person name="Lindestad O."/>
        </authorList>
    </citation>
    <scope>NUCLEOTIDE SEQUENCE</scope>
</reference>
<evidence type="ECO:0000256" key="1">
    <source>
        <dbReference type="SAM" id="MobiDB-lite"/>
    </source>
</evidence>
<feature type="compositionally biased region" description="Basic and acidic residues" evidence="1">
    <location>
        <begin position="100"/>
        <end position="109"/>
    </location>
</feature>
<keyword evidence="3" id="KW-1185">Reference proteome</keyword>
<proteinExistence type="predicted"/>
<sequence length="314" mass="35827">MKGAMLGAFLRDHIKNEVICRRTIRVTNIAQRVAKRGVICGARSAEKRWTLGNGDPASVNSGSDVSVYMRRGQFYDKPDLYTKNSRRSGDNDDEYQQEVPHGDDSLSGQWEKDQEIRKYAEKLTKYSDSRNNIVVAEQNDKHYQRVDPSEDDPVLGQWNKNQDKRNYSSQRAFVDSSQLVNVPKGSIFYKLTSSSPRQVSNLTNPYISTSLLQSGSSEIVMRMFEPVSNIVPEPRDSVEEYDDKPDIGLRTDMNITELEVIERKTIATPDIRTQHEDNPTRRLITIRPWGSSPKPIIMEYSLDVDEDNGVYKAV</sequence>
<evidence type="ECO:0000313" key="3">
    <source>
        <dbReference type="Proteomes" id="UP000838756"/>
    </source>
</evidence>
<dbReference type="Proteomes" id="UP000838756">
    <property type="component" value="Unassembled WGS sequence"/>
</dbReference>
<comment type="caution">
    <text evidence="2">The sequence shown here is derived from an EMBL/GenBank/DDBJ whole genome shotgun (WGS) entry which is preliminary data.</text>
</comment>
<gene>
    <name evidence="2" type="primary">jg2810</name>
    <name evidence="2" type="ORF">PAEG_LOCUS19470</name>
</gene>
<feature type="region of interest" description="Disordered" evidence="1">
    <location>
        <begin position="139"/>
        <end position="161"/>
    </location>
</feature>
<protein>
    <submittedName>
        <fullName evidence="2">Jg2810 protein</fullName>
    </submittedName>
</protein>
<evidence type="ECO:0000313" key="2">
    <source>
        <dbReference type="EMBL" id="CAH2243310.1"/>
    </source>
</evidence>
<organism evidence="2 3">
    <name type="scientific">Pararge aegeria aegeria</name>
    <dbReference type="NCBI Taxonomy" id="348720"/>
    <lineage>
        <taxon>Eukaryota</taxon>
        <taxon>Metazoa</taxon>
        <taxon>Ecdysozoa</taxon>
        <taxon>Arthropoda</taxon>
        <taxon>Hexapoda</taxon>
        <taxon>Insecta</taxon>
        <taxon>Pterygota</taxon>
        <taxon>Neoptera</taxon>
        <taxon>Endopterygota</taxon>
        <taxon>Lepidoptera</taxon>
        <taxon>Glossata</taxon>
        <taxon>Ditrysia</taxon>
        <taxon>Papilionoidea</taxon>
        <taxon>Nymphalidae</taxon>
        <taxon>Satyrinae</taxon>
        <taxon>Satyrini</taxon>
        <taxon>Parargina</taxon>
        <taxon>Pararge</taxon>
    </lineage>
</organism>
<dbReference type="OrthoDB" id="7482167at2759"/>
<feature type="region of interest" description="Disordered" evidence="1">
    <location>
        <begin position="79"/>
        <end position="109"/>
    </location>
</feature>
<accession>A0A8S4S123</accession>
<dbReference type="EMBL" id="CAKXAJ010025737">
    <property type="protein sequence ID" value="CAH2243310.1"/>
    <property type="molecule type" value="Genomic_DNA"/>
</dbReference>
<feature type="compositionally biased region" description="Basic and acidic residues" evidence="1">
    <location>
        <begin position="139"/>
        <end position="148"/>
    </location>
</feature>
<name>A0A8S4S123_9NEOP</name>